<sequence>MNVSNEDENNSESSEFVFEKSWSVAADPTYVAFWKEHLAKEGREWIEPIPESMQSWWPLHRKNQH</sequence>
<protein>
    <submittedName>
        <fullName evidence="1">Uncharacterized protein</fullName>
    </submittedName>
</protein>
<gene>
    <name evidence="1" type="ORF">HK100_000893</name>
</gene>
<keyword evidence="2" id="KW-1185">Reference proteome</keyword>
<name>A0AAD5SXZ8_9FUNG</name>
<reference evidence="1" key="1">
    <citation type="submission" date="2020-05" db="EMBL/GenBank/DDBJ databases">
        <title>Phylogenomic resolution of chytrid fungi.</title>
        <authorList>
            <person name="Stajich J.E."/>
            <person name="Amses K."/>
            <person name="Simmons R."/>
            <person name="Seto K."/>
            <person name="Myers J."/>
            <person name="Bonds A."/>
            <person name="Quandt C.A."/>
            <person name="Barry K."/>
            <person name="Liu P."/>
            <person name="Grigoriev I."/>
            <person name="Longcore J.E."/>
            <person name="James T.Y."/>
        </authorList>
    </citation>
    <scope>NUCLEOTIDE SEQUENCE</scope>
    <source>
        <strain evidence="1">JEL0513</strain>
    </source>
</reference>
<evidence type="ECO:0000313" key="1">
    <source>
        <dbReference type="EMBL" id="KAJ3117121.1"/>
    </source>
</evidence>
<dbReference type="AlphaFoldDB" id="A0AAD5SXZ8"/>
<dbReference type="Proteomes" id="UP001211907">
    <property type="component" value="Unassembled WGS sequence"/>
</dbReference>
<accession>A0AAD5SXZ8</accession>
<proteinExistence type="predicted"/>
<evidence type="ECO:0000313" key="2">
    <source>
        <dbReference type="Proteomes" id="UP001211907"/>
    </source>
</evidence>
<comment type="caution">
    <text evidence="1">The sequence shown here is derived from an EMBL/GenBank/DDBJ whole genome shotgun (WGS) entry which is preliminary data.</text>
</comment>
<dbReference type="EMBL" id="JADGJH010001184">
    <property type="protein sequence ID" value="KAJ3117121.1"/>
    <property type="molecule type" value="Genomic_DNA"/>
</dbReference>
<organism evidence="1 2">
    <name type="scientific">Physocladia obscura</name>
    <dbReference type="NCBI Taxonomy" id="109957"/>
    <lineage>
        <taxon>Eukaryota</taxon>
        <taxon>Fungi</taxon>
        <taxon>Fungi incertae sedis</taxon>
        <taxon>Chytridiomycota</taxon>
        <taxon>Chytridiomycota incertae sedis</taxon>
        <taxon>Chytridiomycetes</taxon>
        <taxon>Chytridiales</taxon>
        <taxon>Chytriomycetaceae</taxon>
        <taxon>Physocladia</taxon>
    </lineage>
</organism>